<feature type="transmembrane region" description="Helical" evidence="1">
    <location>
        <begin position="109"/>
        <end position="130"/>
    </location>
</feature>
<sequence length="221" mass="24523">MTFRFELIKSLKDPYSKFYQLKISEGVPFPFRKIALLVGVSLLIALIRLFFALDTANISALITEYSASEFELMKVMIGLGGLADAALSPIVYVFFTSLILWAFLDEVSFRQTLVVSTVSLFILIIGKAALLPFELSLGIPAVASPFALGVAASKLTENDYFIHFFGGISIFWVAAIVIQIYAYSILAMNRKRFIVVLTVSIHFLILLVAVLKTFLGIYLTL</sequence>
<feature type="transmembrane region" description="Helical" evidence="1">
    <location>
        <begin position="75"/>
        <end position="103"/>
    </location>
</feature>
<accession>A0ABV6NJW2</accession>
<protein>
    <recommendedName>
        <fullName evidence="4">Yip1 domain-containing protein</fullName>
    </recommendedName>
</protein>
<comment type="caution">
    <text evidence="2">The sequence shown here is derived from an EMBL/GenBank/DDBJ whole genome shotgun (WGS) entry which is preliminary data.</text>
</comment>
<dbReference type="RefSeq" id="WP_273842249.1">
    <property type="nucleotide sequence ID" value="NZ_JAQQWT010000005.1"/>
</dbReference>
<organism evidence="2 3">
    <name type="scientific">Halalkalibacter alkalisediminis</name>
    <dbReference type="NCBI Taxonomy" id="935616"/>
    <lineage>
        <taxon>Bacteria</taxon>
        <taxon>Bacillati</taxon>
        <taxon>Bacillota</taxon>
        <taxon>Bacilli</taxon>
        <taxon>Bacillales</taxon>
        <taxon>Bacillaceae</taxon>
        <taxon>Halalkalibacter</taxon>
    </lineage>
</organism>
<evidence type="ECO:0000313" key="3">
    <source>
        <dbReference type="Proteomes" id="UP001589833"/>
    </source>
</evidence>
<dbReference type="EMBL" id="JBHLTR010000054">
    <property type="protein sequence ID" value="MFC0561011.1"/>
    <property type="molecule type" value="Genomic_DNA"/>
</dbReference>
<keyword evidence="3" id="KW-1185">Reference proteome</keyword>
<evidence type="ECO:0000256" key="1">
    <source>
        <dbReference type="SAM" id="Phobius"/>
    </source>
</evidence>
<evidence type="ECO:0000313" key="2">
    <source>
        <dbReference type="EMBL" id="MFC0561011.1"/>
    </source>
</evidence>
<proteinExistence type="predicted"/>
<keyword evidence="1" id="KW-0472">Membrane</keyword>
<feature type="transmembrane region" description="Helical" evidence="1">
    <location>
        <begin position="161"/>
        <end position="181"/>
    </location>
</feature>
<keyword evidence="1" id="KW-1133">Transmembrane helix</keyword>
<gene>
    <name evidence="2" type="ORF">ACFFH4_18875</name>
</gene>
<feature type="transmembrane region" description="Helical" evidence="1">
    <location>
        <begin position="193"/>
        <end position="219"/>
    </location>
</feature>
<name>A0ABV6NJW2_9BACI</name>
<reference evidence="2 3" key="1">
    <citation type="submission" date="2024-09" db="EMBL/GenBank/DDBJ databases">
        <authorList>
            <person name="Sun Q."/>
            <person name="Mori K."/>
        </authorList>
    </citation>
    <scope>NUCLEOTIDE SEQUENCE [LARGE SCALE GENOMIC DNA]</scope>
    <source>
        <strain evidence="2 3">NCAIM B.02301</strain>
    </source>
</reference>
<feature type="transmembrane region" description="Helical" evidence="1">
    <location>
        <begin position="34"/>
        <end position="54"/>
    </location>
</feature>
<evidence type="ECO:0008006" key="4">
    <source>
        <dbReference type="Google" id="ProtNLM"/>
    </source>
</evidence>
<dbReference type="Proteomes" id="UP001589833">
    <property type="component" value="Unassembled WGS sequence"/>
</dbReference>
<keyword evidence="1" id="KW-0812">Transmembrane</keyword>